<proteinExistence type="predicted"/>
<keyword evidence="3" id="KW-1185">Reference proteome</keyword>
<gene>
    <name evidence="2" type="ORF">SPIL2461_LOCUS22447</name>
</gene>
<reference evidence="2" key="1">
    <citation type="submission" date="2021-02" db="EMBL/GenBank/DDBJ databases">
        <authorList>
            <person name="Dougan E. K."/>
            <person name="Rhodes N."/>
            <person name="Thang M."/>
            <person name="Chan C."/>
        </authorList>
    </citation>
    <scope>NUCLEOTIDE SEQUENCE</scope>
</reference>
<comment type="caution">
    <text evidence="2">The sequence shown here is derived from an EMBL/GenBank/DDBJ whole genome shotgun (WGS) entry which is preliminary data.</text>
</comment>
<dbReference type="Proteomes" id="UP000649617">
    <property type="component" value="Unassembled WGS sequence"/>
</dbReference>
<protein>
    <submittedName>
        <fullName evidence="2">Uncharacterized protein</fullName>
    </submittedName>
</protein>
<dbReference type="EMBL" id="CAJNIZ010047304">
    <property type="protein sequence ID" value="CAE7765752.1"/>
    <property type="molecule type" value="Genomic_DNA"/>
</dbReference>
<dbReference type="OrthoDB" id="428857at2759"/>
<accession>A0A812Y5H3</accession>
<evidence type="ECO:0000313" key="3">
    <source>
        <dbReference type="Proteomes" id="UP000649617"/>
    </source>
</evidence>
<dbReference type="AlphaFoldDB" id="A0A812Y5H3"/>
<evidence type="ECO:0000256" key="1">
    <source>
        <dbReference type="SAM" id="MobiDB-lite"/>
    </source>
</evidence>
<sequence length="320" mass="35979">MAQVTDLASAMTEAGMGDNLRKYMQARGVNTAAVMAAINETPKKVDAVLLDPLEKGFKFADNHTLKLSAMEIPVVKARLRHVWRACDRLVNGAAGGRCYWQAQIQKYEAVTIAGEPRQFPQRVIIGAETIIARLAHEVKTETRYFNAAGEPNPLCSAKKKAKAGTTILTVNEDNQLEAEPEIPWEPKSVLAFLDCLEAIKHAWLLVEFAPEKSVSAFLEWFGRVVRARPLKLEQLRVFWEDALNREIAVAPAKVKKILPKIDPAVTYVTYKGGKDGKKGKGYGKRRFGKGDGEDRRWTPYNQYRNQWSSYPDKFEAMQNQ</sequence>
<feature type="region of interest" description="Disordered" evidence="1">
    <location>
        <begin position="274"/>
        <end position="297"/>
    </location>
</feature>
<feature type="compositionally biased region" description="Basic and acidic residues" evidence="1">
    <location>
        <begin position="288"/>
        <end position="297"/>
    </location>
</feature>
<organism evidence="2 3">
    <name type="scientific">Symbiodinium pilosum</name>
    <name type="common">Dinoflagellate</name>
    <dbReference type="NCBI Taxonomy" id="2952"/>
    <lineage>
        <taxon>Eukaryota</taxon>
        <taxon>Sar</taxon>
        <taxon>Alveolata</taxon>
        <taxon>Dinophyceae</taxon>
        <taxon>Suessiales</taxon>
        <taxon>Symbiodiniaceae</taxon>
        <taxon>Symbiodinium</taxon>
    </lineage>
</organism>
<name>A0A812Y5H3_SYMPI</name>
<evidence type="ECO:0000313" key="2">
    <source>
        <dbReference type="EMBL" id="CAE7765752.1"/>
    </source>
</evidence>